<dbReference type="CDD" id="cd04301">
    <property type="entry name" value="NAT_SF"/>
    <property type="match status" value="1"/>
</dbReference>
<evidence type="ECO:0000313" key="5">
    <source>
        <dbReference type="EMBL" id="GAA3618696.1"/>
    </source>
</evidence>
<keyword evidence="3" id="KW-0175">Coiled coil</keyword>
<dbReference type="Gene3D" id="3.40.630.30">
    <property type="match status" value="1"/>
</dbReference>
<proteinExistence type="predicted"/>
<dbReference type="InterPro" id="IPR000182">
    <property type="entry name" value="GNAT_dom"/>
</dbReference>
<keyword evidence="6" id="KW-1185">Reference proteome</keyword>
<dbReference type="EMBL" id="BAABAB010000015">
    <property type="protein sequence ID" value="GAA3618696.1"/>
    <property type="molecule type" value="Genomic_DNA"/>
</dbReference>
<sequence length="168" mass="18427">MTATPDSPVLHPAVRPAVAADVPRIRELIAELAAYERAADQARATDEQLQTALFGPRPAVFALVAEAGAEVVGFALWFLNFSTWEGVHGIYLEDLYVRSAYRGQGLGKALLQSLASIAVARGYARFEWWVLDWNTPSIEFYRSMGAVAMDKWTVFRLSGDALRAAALP</sequence>
<dbReference type="PROSITE" id="PS51186">
    <property type="entry name" value="GNAT"/>
    <property type="match status" value="1"/>
</dbReference>
<comment type="caution">
    <text evidence="5">The sequence shown here is derived from an EMBL/GenBank/DDBJ whole genome shotgun (WGS) entry which is preliminary data.</text>
</comment>
<accession>A0ABP6ZSK0</accession>
<feature type="domain" description="N-acetyltransferase" evidence="4">
    <location>
        <begin position="12"/>
        <end position="168"/>
    </location>
</feature>
<dbReference type="PANTHER" id="PTHR10545">
    <property type="entry name" value="DIAMINE N-ACETYLTRANSFERASE"/>
    <property type="match status" value="1"/>
</dbReference>
<keyword evidence="2" id="KW-0012">Acyltransferase</keyword>
<dbReference type="InterPro" id="IPR016181">
    <property type="entry name" value="Acyl_CoA_acyltransferase"/>
</dbReference>
<dbReference type="PANTHER" id="PTHR10545:SF29">
    <property type="entry name" value="GH14572P-RELATED"/>
    <property type="match status" value="1"/>
</dbReference>
<reference evidence="6" key="1">
    <citation type="journal article" date="2019" name="Int. J. Syst. Evol. Microbiol.">
        <title>The Global Catalogue of Microorganisms (GCM) 10K type strain sequencing project: providing services to taxonomists for standard genome sequencing and annotation.</title>
        <authorList>
            <consortium name="The Broad Institute Genomics Platform"/>
            <consortium name="The Broad Institute Genome Sequencing Center for Infectious Disease"/>
            <person name="Wu L."/>
            <person name="Ma J."/>
        </authorList>
    </citation>
    <scope>NUCLEOTIDE SEQUENCE [LARGE SCALE GENOMIC DNA]</scope>
    <source>
        <strain evidence="6">JCM 16929</strain>
    </source>
</reference>
<protein>
    <submittedName>
        <fullName evidence="5">GNAT family N-acetyltransferase</fullName>
    </submittedName>
</protein>
<evidence type="ECO:0000313" key="6">
    <source>
        <dbReference type="Proteomes" id="UP001501490"/>
    </source>
</evidence>
<evidence type="ECO:0000256" key="1">
    <source>
        <dbReference type="ARBA" id="ARBA00022679"/>
    </source>
</evidence>
<dbReference type="RefSeq" id="WP_344804199.1">
    <property type="nucleotide sequence ID" value="NZ_BAABAB010000015.1"/>
</dbReference>
<dbReference type="Proteomes" id="UP001501490">
    <property type="component" value="Unassembled WGS sequence"/>
</dbReference>
<organism evidence="5 6">
    <name type="scientific">Microlunatus ginsengisoli</name>
    <dbReference type="NCBI Taxonomy" id="363863"/>
    <lineage>
        <taxon>Bacteria</taxon>
        <taxon>Bacillati</taxon>
        <taxon>Actinomycetota</taxon>
        <taxon>Actinomycetes</taxon>
        <taxon>Propionibacteriales</taxon>
        <taxon>Propionibacteriaceae</taxon>
        <taxon>Microlunatus</taxon>
    </lineage>
</organism>
<evidence type="ECO:0000259" key="4">
    <source>
        <dbReference type="PROSITE" id="PS51186"/>
    </source>
</evidence>
<dbReference type="Pfam" id="PF00583">
    <property type="entry name" value="Acetyltransf_1"/>
    <property type="match status" value="1"/>
</dbReference>
<evidence type="ECO:0000256" key="2">
    <source>
        <dbReference type="ARBA" id="ARBA00023315"/>
    </source>
</evidence>
<name>A0ABP6ZSK0_9ACTN</name>
<evidence type="ECO:0000256" key="3">
    <source>
        <dbReference type="SAM" id="Coils"/>
    </source>
</evidence>
<keyword evidence="1" id="KW-0808">Transferase</keyword>
<gene>
    <name evidence="5" type="ORF">GCM10022236_21170</name>
</gene>
<dbReference type="InterPro" id="IPR051016">
    <property type="entry name" value="Diverse_Substrate_AcTransf"/>
</dbReference>
<feature type="coiled-coil region" evidence="3">
    <location>
        <begin position="25"/>
        <end position="52"/>
    </location>
</feature>
<dbReference type="SUPFAM" id="SSF55729">
    <property type="entry name" value="Acyl-CoA N-acyltransferases (Nat)"/>
    <property type="match status" value="1"/>
</dbReference>